<comment type="cofactor">
    <cofactor evidence="1">
        <name>FAD</name>
        <dbReference type="ChEBI" id="CHEBI:57692"/>
    </cofactor>
</comment>
<feature type="transmembrane region" description="Helical" evidence="16">
    <location>
        <begin position="340"/>
        <end position="357"/>
    </location>
</feature>
<keyword evidence="12" id="KW-0560">Oxidoreductase</keyword>
<dbReference type="GO" id="GO:0006826">
    <property type="term" value="P:iron ion transport"/>
    <property type="evidence" value="ECO:0007669"/>
    <property type="project" value="TreeGrafter"/>
</dbReference>
<dbReference type="GO" id="GO:0005886">
    <property type="term" value="C:plasma membrane"/>
    <property type="evidence" value="ECO:0007669"/>
    <property type="project" value="TreeGrafter"/>
</dbReference>
<dbReference type="InterPro" id="IPR013121">
    <property type="entry name" value="Fe_red_NAD-bd_6"/>
</dbReference>
<dbReference type="GO" id="GO:0000293">
    <property type="term" value="F:ferric-chelate reductase activity"/>
    <property type="evidence" value="ECO:0007669"/>
    <property type="project" value="UniProtKB-ARBA"/>
</dbReference>
<dbReference type="AlphaFoldDB" id="A0A9P7B7M0"/>
<dbReference type="EMBL" id="PUHR01000142">
    <property type="protein sequence ID" value="KAG0662725.1"/>
    <property type="molecule type" value="Genomic_DNA"/>
</dbReference>
<keyword evidence="7 16" id="KW-0812">Transmembrane</keyword>
<accession>A0A9P7B7M0</accession>
<dbReference type="Pfam" id="PF01794">
    <property type="entry name" value="Ferric_reduct"/>
    <property type="match status" value="1"/>
</dbReference>
<evidence type="ECO:0000256" key="17">
    <source>
        <dbReference type="SAM" id="SignalP"/>
    </source>
</evidence>
<dbReference type="SFLD" id="SFLDG01168">
    <property type="entry name" value="Ferric_reductase_subgroup_(FRE"/>
    <property type="match status" value="1"/>
</dbReference>
<reference evidence="19 20" key="1">
    <citation type="submission" date="2020-11" db="EMBL/GenBank/DDBJ databases">
        <title>Kefir isolates.</title>
        <authorList>
            <person name="Marcisauskas S."/>
            <person name="Kim Y."/>
            <person name="Blasche S."/>
        </authorList>
    </citation>
    <scope>NUCLEOTIDE SEQUENCE [LARGE SCALE GENOMIC DNA]</scope>
    <source>
        <strain evidence="19 20">OG2</strain>
    </source>
</reference>
<evidence type="ECO:0000256" key="4">
    <source>
        <dbReference type="ARBA" id="ARBA00022448"/>
    </source>
</evidence>
<dbReference type="SFLD" id="SFLDS00052">
    <property type="entry name" value="Ferric_Reductase_Domain"/>
    <property type="match status" value="1"/>
</dbReference>
<dbReference type="PROSITE" id="PS51384">
    <property type="entry name" value="FAD_FR"/>
    <property type="match status" value="1"/>
</dbReference>
<dbReference type="Gene3D" id="3.40.50.80">
    <property type="entry name" value="Nucleotide-binding domain of ferredoxin-NADP reductase (FNR) module"/>
    <property type="match status" value="1"/>
</dbReference>
<evidence type="ECO:0000313" key="20">
    <source>
        <dbReference type="Proteomes" id="UP000750334"/>
    </source>
</evidence>
<dbReference type="GO" id="GO:0006879">
    <property type="term" value="P:intracellular iron ion homeostasis"/>
    <property type="evidence" value="ECO:0007669"/>
    <property type="project" value="TreeGrafter"/>
</dbReference>
<name>A0A9P7B7M0_MAUEX</name>
<organism evidence="19 20">
    <name type="scientific">Maudiozyma exigua</name>
    <name type="common">Yeast</name>
    <name type="synonym">Kazachstania exigua</name>
    <dbReference type="NCBI Taxonomy" id="34358"/>
    <lineage>
        <taxon>Eukaryota</taxon>
        <taxon>Fungi</taxon>
        <taxon>Dikarya</taxon>
        <taxon>Ascomycota</taxon>
        <taxon>Saccharomycotina</taxon>
        <taxon>Saccharomycetes</taxon>
        <taxon>Saccharomycetales</taxon>
        <taxon>Saccharomycetaceae</taxon>
        <taxon>Maudiozyma</taxon>
    </lineage>
</organism>
<dbReference type="InterPro" id="IPR039261">
    <property type="entry name" value="FNR_nucleotide-bd"/>
</dbReference>
<dbReference type="Proteomes" id="UP000750334">
    <property type="component" value="Unassembled WGS sequence"/>
</dbReference>
<feature type="transmembrane region" description="Helical" evidence="16">
    <location>
        <begin position="264"/>
        <end position="285"/>
    </location>
</feature>
<keyword evidence="17" id="KW-0732">Signal</keyword>
<dbReference type="CDD" id="cd06186">
    <property type="entry name" value="NOX_Duox_like_FAD_NADP"/>
    <property type="match status" value="1"/>
</dbReference>
<evidence type="ECO:0000256" key="7">
    <source>
        <dbReference type="ARBA" id="ARBA00022692"/>
    </source>
</evidence>
<keyword evidence="5" id="KW-0349">Heme</keyword>
<evidence type="ECO:0000256" key="16">
    <source>
        <dbReference type="SAM" id="Phobius"/>
    </source>
</evidence>
<evidence type="ECO:0000256" key="15">
    <source>
        <dbReference type="ARBA" id="ARBA00023136"/>
    </source>
</evidence>
<dbReference type="Pfam" id="PF08030">
    <property type="entry name" value="NAD_binding_6"/>
    <property type="match status" value="1"/>
</dbReference>
<evidence type="ECO:0000256" key="14">
    <source>
        <dbReference type="ARBA" id="ARBA00023065"/>
    </source>
</evidence>
<evidence type="ECO:0000313" key="19">
    <source>
        <dbReference type="EMBL" id="KAG0662725.1"/>
    </source>
</evidence>
<evidence type="ECO:0000256" key="5">
    <source>
        <dbReference type="ARBA" id="ARBA00022617"/>
    </source>
</evidence>
<dbReference type="Pfam" id="PF08022">
    <property type="entry name" value="FAD_binding_8"/>
    <property type="match status" value="1"/>
</dbReference>
<dbReference type="PANTHER" id="PTHR32361">
    <property type="entry name" value="FERRIC/CUPRIC REDUCTASE TRANSMEMBRANE COMPONENT"/>
    <property type="match status" value="1"/>
</dbReference>
<evidence type="ECO:0000256" key="12">
    <source>
        <dbReference type="ARBA" id="ARBA00023002"/>
    </source>
</evidence>
<dbReference type="PANTHER" id="PTHR32361:SF25">
    <property type="entry name" value="FERRIC_CUPRIC REDUCTASE TRANSMEMBRANE COMPONENT 1"/>
    <property type="match status" value="1"/>
</dbReference>
<keyword evidence="9" id="KW-0521">NADP</keyword>
<dbReference type="InterPro" id="IPR013112">
    <property type="entry name" value="FAD-bd_8"/>
</dbReference>
<feature type="chain" id="PRO_5040247341" description="FAD-binding FR-type domain-containing protein" evidence="17">
    <location>
        <begin position="24"/>
        <end position="721"/>
    </location>
</feature>
<dbReference type="GO" id="GO:0015677">
    <property type="term" value="P:copper ion import"/>
    <property type="evidence" value="ECO:0007669"/>
    <property type="project" value="TreeGrafter"/>
</dbReference>
<comment type="subcellular location">
    <subcellularLocation>
        <location evidence="2">Membrane</location>
        <topology evidence="2">Multi-pass membrane protein</topology>
    </subcellularLocation>
</comment>
<evidence type="ECO:0000256" key="11">
    <source>
        <dbReference type="ARBA" id="ARBA00022989"/>
    </source>
</evidence>
<feature type="transmembrane region" description="Helical" evidence="16">
    <location>
        <begin position="155"/>
        <end position="176"/>
    </location>
</feature>
<evidence type="ECO:0000256" key="8">
    <source>
        <dbReference type="ARBA" id="ARBA00022827"/>
    </source>
</evidence>
<feature type="signal peptide" evidence="17">
    <location>
        <begin position="1"/>
        <end position="23"/>
    </location>
</feature>
<dbReference type="SUPFAM" id="SSF52343">
    <property type="entry name" value="Ferredoxin reductase-like, C-terminal NADP-linked domain"/>
    <property type="match status" value="1"/>
</dbReference>
<evidence type="ECO:0000256" key="9">
    <source>
        <dbReference type="ARBA" id="ARBA00022857"/>
    </source>
</evidence>
<protein>
    <recommendedName>
        <fullName evidence="18">FAD-binding FR-type domain-containing protein</fullName>
    </recommendedName>
</protein>
<keyword evidence="11 16" id="KW-1133">Transmembrane helix</keyword>
<dbReference type="OrthoDB" id="167398at2759"/>
<evidence type="ECO:0000256" key="1">
    <source>
        <dbReference type="ARBA" id="ARBA00001974"/>
    </source>
</evidence>
<dbReference type="InterPro" id="IPR051410">
    <property type="entry name" value="Ferric/Cupric_Reductase"/>
</dbReference>
<evidence type="ECO:0000259" key="18">
    <source>
        <dbReference type="PROSITE" id="PS51384"/>
    </source>
</evidence>
<keyword evidence="15 16" id="KW-0472">Membrane</keyword>
<keyword evidence="20" id="KW-1185">Reference proteome</keyword>
<keyword evidence="4" id="KW-0813">Transport</keyword>
<feature type="transmembrane region" description="Helical" evidence="16">
    <location>
        <begin position="306"/>
        <end position="325"/>
    </location>
</feature>
<feature type="domain" description="FAD-binding FR-type" evidence="18">
    <location>
        <begin position="403"/>
        <end position="531"/>
    </location>
</feature>
<evidence type="ECO:0000256" key="3">
    <source>
        <dbReference type="ARBA" id="ARBA00006278"/>
    </source>
</evidence>
<comment type="caution">
    <text evidence="19">The sequence shown here is derived from an EMBL/GenBank/DDBJ whole genome shotgun (WGS) entry which is preliminary data.</text>
</comment>
<keyword evidence="14" id="KW-0406">Ion transport</keyword>
<dbReference type="InterPro" id="IPR013130">
    <property type="entry name" value="Fe3_Rdtase_TM_dom"/>
</dbReference>
<keyword evidence="13" id="KW-0408">Iron</keyword>
<dbReference type="InterPro" id="IPR017927">
    <property type="entry name" value="FAD-bd_FR_type"/>
</dbReference>
<keyword evidence="6" id="KW-0285">Flavoprotein</keyword>
<evidence type="ECO:0000256" key="13">
    <source>
        <dbReference type="ARBA" id="ARBA00023004"/>
    </source>
</evidence>
<proteinExistence type="inferred from homology"/>
<evidence type="ECO:0000256" key="2">
    <source>
        <dbReference type="ARBA" id="ARBA00004141"/>
    </source>
</evidence>
<feature type="transmembrane region" description="Helical" evidence="16">
    <location>
        <begin position="224"/>
        <end position="244"/>
    </location>
</feature>
<comment type="similarity">
    <text evidence="3">Belongs to the ferric reductase (FRE) family.</text>
</comment>
<evidence type="ECO:0000256" key="6">
    <source>
        <dbReference type="ARBA" id="ARBA00022630"/>
    </source>
</evidence>
<gene>
    <name evidence="19" type="ORF">C6P45_001052</name>
</gene>
<evidence type="ECO:0000256" key="10">
    <source>
        <dbReference type="ARBA" id="ARBA00022982"/>
    </source>
</evidence>
<sequence>MKINNVGSVFLLTISIWINSVCGLSSLDSSIATACLKYNSQFKWSCSSSKKYSCLCKDINWLQTLTYCVNYGAEHEKPLEHAMRHLRLRCKSGGIDFTTQQLEDIYQNGTLYTRVITNNDTKQQVTGTLIPDETTFDYYLTKYKQTTLFVTRSQWYGWGLVFYWVTIILIASIFNINKKIIGFKNPLNNNFIKRNFTIPSIGKHYKERTYLLFRFIPINFPTRLDAIIVTIFVILTIIFCGMNYDIQLPHPNYPDQWRLNARMLNYRVDQMALALFPVIYLFGIRNNPLITISGLSIGSFNYYHKWCAYVSSVLVLIHASLWTVYANRYSTYHHYISQEYFQWGIAATVMMWVLCSHSEKIFRDRFYECFLFFHKAMNIIFIMGLYFHIKSFGWLNWVWALVGIWSMDRVLRVVWVVINGGVHNAKLTDCYNGVIKLSIPKPKFFKYQPGMFMYIYFLGLNEPWFCSLQSHPFTILSEPQIDDAHPDNLIIYFKVNKGITRRLLKRLERSGQQSISCKILMEGPYGTQLPTLTKIETNQVAISAGLGITAVYSELYRAAQLTMNTAGFSHQLIWIINNPSHVEWFHEELTRLAKVGCKIEIICTKGPQITKENLIINEDKMQVVASIDSAQSSGSSTIEENSTEVSYAKDNIQYLEARPDLGQLIASAIHRSETQQAQPRALNILTCGPSGFNDKIRYHMTEELKREIKINVDFDEKSFTW</sequence>
<keyword evidence="8" id="KW-0274">FAD</keyword>
<keyword evidence="5" id="KW-0479">Metal-binding</keyword>
<keyword evidence="10" id="KW-0249">Electron transport</keyword>